<dbReference type="AlphaFoldDB" id="A0A374Q9M7"/>
<feature type="transmembrane region" description="Helical" evidence="1">
    <location>
        <begin position="207"/>
        <end position="228"/>
    </location>
</feature>
<evidence type="ECO:0000256" key="1">
    <source>
        <dbReference type="SAM" id="Phobius"/>
    </source>
</evidence>
<name>A0A374Q9M7_BIFAD</name>
<feature type="transmembrane region" description="Helical" evidence="1">
    <location>
        <begin position="81"/>
        <end position="103"/>
    </location>
</feature>
<dbReference type="EMBL" id="WDFR01000004">
    <property type="protein sequence ID" value="KAB6029207.1"/>
    <property type="molecule type" value="Genomic_DNA"/>
</dbReference>
<organism evidence="3 4">
    <name type="scientific">Bifidobacterium adolescentis</name>
    <dbReference type="NCBI Taxonomy" id="1680"/>
    <lineage>
        <taxon>Bacteria</taxon>
        <taxon>Bacillati</taxon>
        <taxon>Actinomycetota</taxon>
        <taxon>Actinomycetes</taxon>
        <taxon>Bifidobacteriales</taxon>
        <taxon>Bifidobacteriaceae</taxon>
        <taxon>Bifidobacterium</taxon>
    </lineage>
</organism>
<accession>A0A374Q9M7</accession>
<protein>
    <submittedName>
        <fullName evidence="3">Uncharacterized protein</fullName>
    </submittedName>
</protein>
<keyword evidence="1" id="KW-0812">Transmembrane</keyword>
<dbReference type="Proteomes" id="UP000470926">
    <property type="component" value="Unassembled WGS sequence"/>
</dbReference>
<keyword evidence="1" id="KW-1133">Transmembrane helix</keyword>
<feature type="transmembrane region" description="Helical" evidence="1">
    <location>
        <begin position="55"/>
        <end position="74"/>
    </location>
</feature>
<evidence type="ECO:0000313" key="2">
    <source>
        <dbReference type="EMBL" id="KAB6029207.1"/>
    </source>
</evidence>
<feature type="transmembrane region" description="Helical" evidence="1">
    <location>
        <begin position="21"/>
        <end position="43"/>
    </location>
</feature>
<dbReference type="EMBL" id="QRNG01000013">
    <property type="protein sequence ID" value="RHK24943.1"/>
    <property type="molecule type" value="Genomic_DNA"/>
</dbReference>
<evidence type="ECO:0000313" key="4">
    <source>
        <dbReference type="Proteomes" id="UP000285262"/>
    </source>
</evidence>
<proteinExistence type="predicted"/>
<comment type="caution">
    <text evidence="3">The sequence shown here is derived from an EMBL/GenBank/DDBJ whole genome shotgun (WGS) entry which is preliminary data.</text>
</comment>
<gene>
    <name evidence="3" type="ORF">DW072_07500</name>
    <name evidence="2" type="ORF">GA542_08300</name>
</gene>
<feature type="transmembrane region" description="Helical" evidence="1">
    <location>
        <begin position="160"/>
        <end position="179"/>
    </location>
</feature>
<evidence type="ECO:0000313" key="3">
    <source>
        <dbReference type="EMBL" id="RHK24943.1"/>
    </source>
</evidence>
<sequence length="267" mass="27741">MKRGSEMTAEKATAQEATRKVAFAKVLAIQIIAYVVLVALALVPGMMYGDAAKPAAVPFTIIASLAMVVLLVVFSPFRDGVAGHVIAAIAGLLSAICATTVMLGNVIFPAGLDGGKSFSMEEAWIAGVGGLLIVLIIVSFGRQMARENRTHLIRSLSHSVVEGVAMIASAGWCFLPVLLPTTHSRAAAMSAASGATVDMFSNVTTTWVVAAIVTVLVAVALTVCSYFWHRDADPEPDARSPWIGLALLPVMLTGLAVGLAALAIVVL</sequence>
<evidence type="ECO:0000313" key="5">
    <source>
        <dbReference type="Proteomes" id="UP000470926"/>
    </source>
</evidence>
<feature type="transmembrane region" description="Helical" evidence="1">
    <location>
        <begin position="123"/>
        <end position="140"/>
    </location>
</feature>
<reference evidence="2 5" key="2">
    <citation type="journal article" date="2019" name="Nat. Med.">
        <title>A library of human gut bacterial isolates paired with longitudinal multiomics data enables mechanistic microbiome research.</title>
        <authorList>
            <person name="Poyet M."/>
            <person name="Groussin M."/>
            <person name="Gibbons S.M."/>
            <person name="Avila-Pacheco J."/>
            <person name="Jiang X."/>
            <person name="Kearney S.M."/>
            <person name="Perrotta A.R."/>
            <person name="Berdy B."/>
            <person name="Zhao S."/>
            <person name="Lieberman T.D."/>
            <person name="Swanson P.K."/>
            <person name="Smith M."/>
            <person name="Roesemann S."/>
            <person name="Alexander J.E."/>
            <person name="Rich S.A."/>
            <person name="Livny J."/>
            <person name="Vlamakis H."/>
            <person name="Clish C."/>
            <person name="Bullock K."/>
            <person name="Deik A."/>
            <person name="Scott J."/>
            <person name="Pierce K.A."/>
            <person name="Xavier R.J."/>
            <person name="Alm E.J."/>
        </authorList>
    </citation>
    <scope>NUCLEOTIDE SEQUENCE [LARGE SCALE GENOMIC DNA]</scope>
    <source>
        <strain evidence="2 5">BIOML-A26</strain>
    </source>
</reference>
<dbReference type="Proteomes" id="UP000285262">
    <property type="component" value="Unassembled WGS sequence"/>
</dbReference>
<reference evidence="3 4" key="1">
    <citation type="submission" date="2018-08" db="EMBL/GenBank/DDBJ databases">
        <title>A genome reference for cultivated species of the human gut microbiota.</title>
        <authorList>
            <person name="Zou Y."/>
            <person name="Xue W."/>
            <person name="Luo G."/>
        </authorList>
    </citation>
    <scope>NUCLEOTIDE SEQUENCE [LARGE SCALE GENOMIC DNA]</scope>
    <source>
        <strain evidence="3 4">AF45-19</strain>
    </source>
</reference>
<feature type="transmembrane region" description="Helical" evidence="1">
    <location>
        <begin position="240"/>
        <end position="266"/>
    </location>
</feature>
<keyword evidence="1" id="KW-0472">Membrane</keyword>